<evidence type="ECO:0000256" key="2">
    <source>
        <dbReference type="SAM" id="SignalP"/>
    </source>
</evidence>
<gene>
    <name evidence="3" type="ORF">CD29_09270</name>
</gene>
<dbReference type="Proteomes" id="UP000030416">
    <property type="component" value="Unassembled WGS sequence"/>
</dbReference>
<sequence>MKLKKTTAALLVAGLTIAGSSYAWANETVFNSEDEQKEASAEVTTASEIESVVTIDSTENESDETTSNTELNEDTTKNEDISKEESTENENNEVAKETNNTTNEDEKNESSENDFPEIPEGYTAGNLVALKQAYENAGNENAKNAILKNAHKAIAKFEAKHGTKEVETKAEVEVNLELIGVKKPGETIIQPIINENVKEQETAVSTKETTAKSETKLSTKEQQKADKKAHKEQQKEEKKASKENKGKE</sequence>
<accession>A0A0A3IVL4</accession>
<dbReference type="RefSeq" id="WP_036185566.1">
    <property type="nucleotide sequence ID" value="NZ_AVDA01000009.1"/>
</dbReference>
<keyword evidence="2" id="KW-0732">Signal</keyword>
<dbReference type="AlphaFoldDB" id="A0A0A3IVL4"/>
<name>A0A0A3IVL4_9BACL</name>
<feature type="compositionally biased region" description="Basic and acidic residues" evidence="1">
    <location>
        <begin position="209"/>
        <end position="248"/>
    </location>
</feature>
<feature type="region of interest" description="Disordered" evidence="1">
    <location>
        <begin position="32"/>
        <end position="121"/>
    </location>
</feature>
<protein>
    <submittedName>
        <fullName evidence="3">Uncharacterized protein</fullName>
    </submittedName>
</protein>
<evidence type="ECO:0000313" key="4">
    <source>
        <dbReference type="Proteomes" id="UP000030416"/>
    </source>
</evidence>
<feature type="region of interest" description="Disordered" evidence="1">
    <location>
        <begin position="195"/>
        <end position="248"/>
    </location>
</feature>
<proteinExistence type="predicted"/>
<comment type="caution">
    <text evidence="3">The sequence shown here is derived from an EMBL/GenBank/DDBJ whole genome shotgun (WGS) entry which is preliminary data.</text>
</comment>
<keyword evidence="4" id="KW-1185">Reference proteome</keyword>
<dbReference type="OrthoDB" id="2736823at2"/>
<feature type="compositionally biased region" description="Basic and acidic residues" evidence="1">
    <location>
        <begin position="74"/>
        <end position="86"/>
    </location>
</feature>
<evidence type="ECO:0000313" key="3">
    <source>
        <dbReference type="EMBL" id="KGR78857.1"/>
    </source>
</evidence>
<feature type="signal peptide" evidence="2">
    <location>
        <begin position="1"/>
        <end position="25"/>
    </location>
</feature>
<dbReference type="STRING" id="1384049.CD29_09270"/>
<reference evidence="3 4" key="1">
    <citation type="submission" date="2014-02" db="EMBL/GenBank/DDBJ databases">
        <title>Draft genome sequence of Lysinibacillus manganicus DSM 26584T.</title>
        <authorList>
            <person name="Zhang F."/>
            <person name="Wang G."/>
            <person name="Zhang L."/>
        </authorList>
    </citation>
    <scope>NUCLEOTIDE SEQUENCE [LARGE SCALE GENOMIC DNA]</scope>
    <source>
        <strain evidence="3 4">DSM 26584</strain>
    </source>
</reference>
<evidence type="ECO:0000256" key="1">
    <source>
        <dbReference type="SAM" id="MobiDB-lite"/>
    </source>
</evidence>
<organism evidence="3 4">
    <name type="scientific">Ureibacillus manganicus DSM 26584</name>
    <dbReference type="NCBI Taxonomy" id="1384049"/>
    <lineage>
        <taxon>Bacteria</taxon>
        <taxon>Bacillati</taxon>
        <taxon>Bacillota</taxon>
        <taxon>Bacilli</taxon>
        <taxon>Bacillales</taxon>
        <taxon>Caryophanaceae</taxon>
        <taxon>Ureibacillus</taxon>
    </lineage>
</organism>
<dbReference type="EMBL" id="JPVN01000009">
    <property type="protein sequence ID" value="KGR78857.1"/>
    <property type="molecule type" value="Genomic_DNA"/>
</dbReference>
<feature type="chain" id="PRO_5002014191" evidence="2">
    <location>
        <begin position="26"/>
        <end position="248"/>
    </location>
</feature>